<dbReference type="InterPro" id="IPR003593">
    <property type="entry name" value="AAA+_ATPase"/>
</dbReference>
<dbReference type="AlphaFoldDB" id="M8DEH9"/>
<keyword evidence="1" id="KW-0813">Transport</keyword>
<sequence>MTMTIQIKNLAKTYSGDGVATTALRDVNLTLHHKEFTAIVGPSGSGKSTLLQLIGTLDVPTAGTIFYDDVDVSKLRGNALADFRFAQIGFIFQHFHLLPTLTALENVMSPLFPRKVGYDKKGRAQELLDWVGLSHKQNALPSQLSGGEQQRVAIARALVNRPKWLLADEPTGNLDSNNGEMVFQLLRKYQQEHGSGIVFVTHDEHLAGRTDRRIEMRDGSMIADTMRVSS</sequence>
<dbReference type="STRING" id="1300222.I532_16111"/>
<evidence type="ECO:0000256" key="2">
    <source>
        <dbReference type="ARBA" id="ARBA00022741"/>
    </source>
</evidence>
<organism evidence="5 6">
    <name type="scientific">Brevibacillus borstelensis AK1</name>
    <dbReference type="NCBI Taxonomy" id="1300222"/>
    <lineage>
        <taxon>Bacteria</taxon>
        <taxon>Bacillati</taxon>
        <taxon>Bacillota</taxon>
        <taxon>Bacilli</taxon>
        <taxon>Bacillales</taxon>
        <taxon>Paenibacillaceae</taxon>
        <taxon>Brevibacillus</taxon>
    </lineage>
</organism>
<reference evidence="5 6" key="1">
    <citation type="submission" date="2013-03" db="EMBL/GenBank/DDBJ databases">
        <title>Assembly of a new bacterial strain Brevibacillus borstelensis AK1.</title>
        <authorList>
            <person name="Rajan I."/>
            <person name="PoliReddy D."/>
            <person name="Sugumar T."/>
            <person name="Rathinam K."/>
            <person name="Alqarawi S."/>
            <person name="Khalil A.B."/>
            <person name="Sivakumar N."/>
        </authorList>
    </citation>
    <scope>NUCLEOTIDE SEQUENCE [LARGE SCALE GENOMIC DNA]</scope>
    <source>
        <strain evidence="5 6">AK1</strain>
    </source>
</reference>
<evidence type="ECO:0000256" key="1">
    <source>
        <dbReference type="ARBA" id="ARBA00022448"/>
    </source>
</evidence>
<dbReference type="GO" id="GO:0005886">
    <property type="term" value="C:plasma membrane"/>
    <property type="evidence" value="ECO:0007669"/>
    <property type="project" value="TreeGrafter"/>
</dbReference>
<dbReference type="RefSeq" id="WP_003389480.1">
    <property type="nucleotide sequence ID" value="NZ_APBN01000006.1"/>
</dbReference>
<dbReference type="InterPro" id="IPR015854">
    <property type="entry name" value="ABC_transpr_LolD-like"/>
</dbReference>
<keyword evidence="2" id="KW-0547">Nucleotide-binding</keyword>
<dbReference type="OrthoDB" id="9791546at2"/>
<comment type="caution">
    <text evidence="5">The sequence shown here is derived from an EMBL/GenBank/DDBJ whole genome shotgun (WGS) entry which is preliminary data.</text>
</comment>
<gene>
    <name evidence="5" type="ORF">I532_16111</name>
</gene>
<dbReference type="PROSITE" id="PS00211">
    <property type="entry name" value="ABC_TRANSPORTER_1"/>
    <property type="match status" value="1"/>
</dbReference>
<dbReference type="PATRIC" id="fig|1300222.3.peg.3371"/>
<evidence type="ECO:0000313" key="5">
    <source>
        <dbReference type="EMBL" id="EMT51883.1"/>
    </source>
</evidence>
<dbReference type="InterPro" id="IPR027417">
    <property type="entry name" value="P-loop_NTPase"/>
</dbReference>
<dbReference type="SUPFAM" id="SSF52540">
    <property type="entry name" value="P-loop containing nucleoside triphosphate hydrolases"/>
    <property type="match status" value="1"/>
</dbReference>
<dbReference type="CDD" id="cd03255">
    <property type="entry name" value="ABC_MJ0796_LolCDE_FtsE"/>
    <property type="match status" value="1"/>
</dbReference>
<dbReference type="InterPro" id="IPR017911">
    <property type="entry name" value="MacB-like_ATP-bd"/>
</dbReference>
<name>M8DEH9_9BACL</name>
<evidence type="ECO:0000256" key="3">
    <source>
        <dbReference type="ARBA" id="ARBA00022840"/>
    </source>
</evidence>
<dbReference type="FunFam" id="3.40.50.300:FF:000032">
    <property type="entry name" value="Export ABC transporter ATP-binding protein"/>
    <property type="match status" value="1"/>
</dbReference>
<evidence type="ECO:0000259" key="4">
    <source>
        <dbReference type="PROSITE" id="PS50893"/>
    </source>
</evidence>
<dbReference type="PANTHER" id="PTHR24220">
    <property type="entry name" value="IMPORT ATP-BINDING PROTEIN"/>
    <property type="match status" value="1"/>
</dbReference>
<dbReference type="Pfam" id="PF00005">
    <property type="entry name" value="ABC_tran"/>
    <property type="match status" value="1"/>
</dbReference>
<dbReference type="Proteomes" id="UP000012081">
    <property type="component" value="Unassembled WGS sequence"/>
</dbReference>
<protein>
    <submittedName>
        <fullName evidence="5">ABC transporter</fullName>
    </submittedName>
</protein>
<dbReference type="Gene3D" id="3.40.50.300">
    <property type="entry name" value="P-loop containing nucleotide triphosphate hydrolases"/>
    <property type="match status" value="1"/>
</dbReference>
<keyword evidence="6" id="KW-1185">Reference proteome</keyword>
<feature type="domain" description="ABC transporter" evidence="4">
    <location>
        <begin position="5"/>
        <end position="230"/>
    </location>
</feature>
<accession>M8DEH9</accession>
<dbReference type="InterPro" id="IPR003439">
    <property type="entry name" value="ABC_transporter-like_ATP-bd"/>
</dbReference>
<dbReference type="GO" id="GO:0016887">
    <property type="term" value="F:ATP hydrolysis activity"/>
    <property type="evidence" value="ECO:0007669"/>
    <property type="project" value="InterPro"/>
</dbReference>
<dbReference type="GO" id="GO:0022857">
    <property type="term" value="F:transmembrane transporter activity"/>
    <property type="evidence" value="ECO:0007669"/>
    <property type="project" value="TreeGrafter"/>
</dbReference>
<keyword evidence="3" id="KW-0067">ATP-binding</keyword>
<dbReference type="PANTHER" id="PTHR24220:SF86">
    <property type="entry name" value="ABC TRANSPORTER ABCH.1"/>
    <property type="match status" value="1"/>
</dbReference>
<dbReference type="GO" id="GO:0098796">
    <property type="term" value="C:membrane protein complex"/>
    <property type="evidence" value="ECO:0007669"/>
    <property type="project" value="UniProtKB-ARBA"/>
</dbReference>
<dbReference type="InterPro" id="IPR017871">
    <property type="entry name" value="ABC_transporter-like_CS"/>
</dbReference>
<evidence type="ECO:0000313" key="6">
    <source>
        <dbReference type="Proteomes" id="UP000012081"/>
    </source>
</evidence>
<proteinExistence type="predicted"/>
<dbReference type="EMBL" id="APBN01000006">
    <property type="protein sequence ID" value="EMT51883.1"/>
    <property type="molecule type" value="Genomic_DNA"/>
</dbReference>
<dbReference type="PROSITE" id="PS50893">
    <property type="entry name" value="ABC_TRANSPORTER_2"/>
    <property type="match status" value="1"/>
</dbReference>
<dbReference type="GO" id="GO:0005524">
    <property type="term" value="F:ATP binding"/>
    <property type="evidence" value="ECO:0007669"/>
    <property type="project" value="UniProtKB-KW"/>
</dbReference>
<dbReference type="SMART" id="SM00382">
    <property type="entry name" value="AAA"/>
    <property type="match status" value="1"/>
</dbReference>